<dbReference type="SMART" id="SM00052">
    <property type="entry name" value="EAL"/>
    <property type="match status" value="1"/>
</dbReference>
<dbReference type="Gene3D" id="3.30.70.270">
    <property type="match status" value="1"/>
</dbReference>
<feature type="domain" description="EAL" evidence="2">
    <location>
        <begin position="434"/>
        <end position="688"/>
    </location>
</feature>
<dbReference type="Gene3D" id="3.20.20.450">
    <property type="entry name" value="EAL domain"/>
    <property type="match status" value="1"/>
</dbReference>
<dbReference type="Pfam" id="PF00563">
    <property type="entry name" value="EAL"/>
    <property type="match status" value="1"/>
</dbReference>
<dbReference type="Pfam" id="PF00990">
    <property type="entry name" value="GGDEF"/>
    <property type="match status" value="1"/>
</dbReference>
<evidence type="ECO:0000313" key="5">
    <source>
        <dbReference type="EMBL" id="MBM7059104.1"/>
    </source>
</evidence>
<comment type="caution">
    <text evidence="5">The sequence shown here is derived from an EMBL/GenBank/DDBJ whole genome shotgun (WGS) entry which is preliminary data.</text>
</comment>
<feature type="transmembrane region" description="Helical" evidence="1">
    <location>
        <begin position="215"/>
        <end position="237"/>
    </location>
</feature>
<dbReference type="RefSeq" id="WP_204913821.1">
    <property type="nucleotide sequence ID" value="NZ_JAFEUP010000001.1"/>
</dbReference>
<evidence type="ECO:0000259" key="4">
    <source>
        <dbReference type="PROSITE" id="PS50924"/>
    </source>
</evidence>
<keyword evidence="1" id="KW-0472">Membrane</keyword>
<gene>
    <name evidence="5" type="ORF">JQX08_00115</name>
</gene>
<feature type="transmembrane region" description="Helical" evidence="1">
    <location>
        <begin position="12"/>
        <end position="30"/>
    </location>
</feature>
<feature type="transmembrane region" description="Helical" evidence="1">
    <location>
        <begin position="168"/>
        <end position="190"/>
    </location>
</feature>
<feature type="transmembrane region" description="Helical" evidence="1">
    <location>
        <begin position="109"/>
        <end position="129"/>
    </location>
</feature>
<keyword evidence="1" id="KW-0812">Transmembrane</keyword>
<dbReference type="InterPro" id="IPR000160">
    <property type="entry name" value="GGDEF_dom"/>
</dbReference>
<organism evidence="5 6">
    <name type="scientific">Zestomonas insulae</name>
    <dbReference type="NCBI Taxonomy" id="2809017"/>
    <lineage>
        <taxon>Bacteria</taxon>
        <taxon>Pseudomonadati</taxon>
        <taxon>Pseudomonadota</taxon>
        <taxon>Gammaproteobacteria</taxon>
        <taxon>Pseudomonadales</taxon>
        <taxon>Pseudomonadaceae</taxon>
        <taxon>Zestomonas</taxon>
    </lineage>
</organism>
<feature type="domain" description="GGDEF" evidence="3">
    <location>
        <begin position="293"/>
        <end position="425"/>
    </location>
</feature>
<dbReference type="EMBL" id="JAFEUP010000001">
    <property type="protein sequence ID" value="MBM7059104.1"/>
    <property type="molecule type" value="Genomic_DNA"/>
</dbReference>
<dbReference type="Pfam" id="PF03707">
    <property type="entry name" value="MHYT"/>
    <property type="match status" value="3"/>
</dbReference>
<dbReference type="CDD" id="cd01948">
    <property type="entry name" value="EAL"/>
    <property type="match status" value="1"/>
</dbReference>
<dbReference type="SUPFAM" id="SSF55073">
    <property type="entry name" value="Nucleotide cyclase"/>
    <property type="match status" value="1"/>
</dbReference>
<name>A0ABS2I7I5_9GAMM</name>
<protein>
    <submittedName>
        <fullName evidence="5">EAL domain-containing protein</fullName>
    </submittedName>
</protein>
<dbReference type="SUPFAM" id="SSF141868">
    <property type="entry name" value="EAL domain-like"/>
    <property type="match status" value="1"/>
</dbReference>
<dbReference type="InterPro" id="IPR043128">
    <property type="entry name" value="Rev_trsase/Diguanyl_cyclase"/>
</dbReference>
<keyword evidence="1" id="KW-1133">Transmembrane helix</keyword>
<accession>A0ABS2I7I5</accession>
<evidence type="ECO:0000313" key="6">
    <source>
        <dbReference type="Proteomes" id="UP000717995"/>
    </source>
</evidence>
<reference evidence="5 6" key="1">
    <citation type="submission" date="2021-02" db="EMBL/GenBank/DDBJ databases">
        <authorList>
            <person name="Lee D.-H."/>
        </authorList>
    </citation>
    <scope>NUCLEOTIDE SEQUENCE [LARGE SCALE GENOMIC DNA]</scope>
    <source>
        <strain evidence="5 6">UL073</strain>
    </source>
</reference>
<dbReference type="InterPro" id="IPR005330">
    <property type="entry name" value="MHYT_dom"/>
</dbReference>
<dbReference type="PROSITE" id="PS50883">
    <property type="entry name" value="EAL"/>
    <property type="match status" value="1"/>
</dbReference>
<feature type="domain" description="MHYT" evidence="4">
    <location>
        <begin position="6"/>
        <end position="199"/>
    </location>
</feature>
<keyword evidence="6" id="KW-1185">Reference proteome</keyword>
<evidence type="ECO:0000259" key="3">
    <source>
        <dbReference type="PROSITE" id="PS50887"/>
    </source>
</evidence>
<dbReference type="NCBIfam" id="TIGR00254">
    <property type="entry name" value="GGDEF"/>
    <property type="match status" value="1"/>
</dbReference>
<feature type="transmembrane region" description="Helical" evidence="1">
    <location>
        <begin position="42"/>
        <end position="66"/>
    </location>
</feature>
<evidence type="ECO:0000259" key="2">
    <source>
        <dbReference type="PROSITE" id="PS50883"/>
    </source>
</evidence>
<dbReference type="PROSITE" id="PS50924">
    <property type="entry name" value="MHYT"/>
    <property type="match status" value="1"/>
</dbReference>
<evidence type="ECO:0000256" key="1">
    <source>
        <dbReference type="PROSITE-ProRule" id="PRU00244"/>
    </source>
</evidence>
<dbReference type="PANTHER" id="PTHR44757">
    <property type="entry name" value="DIGUANYLATE CYCLASE DGCP"/>
    <property type="match status" value="1"/>
</dbReference>
<proteinExistence type="predicted"/>
<dbReference type="SMART" id="SM00267">
    <property type="entry name" value="GGDEF"/>
    <property type="match status" value="1"/>
</dbReference>
<feature type="transmembrane region" description="Helical" evidence="1">
    <location>
        <begin position="78"/>
        <end position="97"/>
    </location>
</feature>
<dbReference type="InterPro" id="IPR052155">
    <property type="entry name" value="Biofilm_reg_signaling"/>
</dbReference>
<dbReference type="PROSITE" id="PS50887">
    <property type="entry name" value="GGDEF"/>
    <property type="match status" value="1"/>
</dbReference>
<dbReference type="InterPro" id="IPR029787">
    <property type="entry name" value="Nucleotide_cyclase"/>
</dbReference>
<dbReference type="CDD" id="cd01949">
    <property type="entry name" value="GGDEF"/>
    <property type="match status" value="1"/>
</dbReference>
<dbReference type="Proteomes" id="UP000717995">
    <property type="component" value="Unassembled WGS sequence"/>
</dbReference>
<dbReference type="InterPro" id="IPR035919">
    <property type="entry name" value="EAL_sf"/>
</dbReference>
<sequence>MLASSYNEVLVVFSLIVAILASYTALDMAGRVSTASGRSVSLWLAGGAFAMGMGIWSMHFVGMLAFSLPIDLGYDLTLTAASLLIAVATSAFALWLVCQQELPWTRLALGALLMGVAIASMHYTGMAALRMMPGIVYDPVWFVLSVLVAIVASGAALWIAFRLRQHSAWVVVSRAGAAVVMGCAIVGMHYTGMAAAQFPEGSFCGAANTGIDTNWLAILVIVVTLAVMAIALIISVLDSRLEQRTASLATSLAQANSELMQLALYDNLTKLPNRMLLSDRLEQAIQKASRDHSSFAALFLDLDGFKAVNDAYGHHRGDQLLVEVAQRIRETMRGQDTVARLGGDEFVLLVEIGDPTDAAKIAEKLIETVRQPYSIERHECFVSASIGIAVYPGNGNSQHELLVNADAAMYHAKDQGRDGYCFFESSMNANAHEQLQLLQDLRHALERNELVLYYQPKVLAPNGQTTGAEALLRWQHPQRGLLAPDQFLPLAEKTGLIVPIGQWVINEACAQMRRWRVLGREDWSVAVNLSASQFAHSGLVETVRSALQRHALEPRNLTLEVTESTAMRDADTSLAILDRLAEMGVSISIDDFGTGYSSLLYLKRLPATELKIDRGFIRELEAGSDDAAIVAAIIALGRTLNLKVIAEGVETTPQRSFLTELGCDSLQGYLLGRPMPAQQLTDSFVTPQPA</sequence>
<feature type="transmembrane region" description="Helical" evidence="1">
    <location>
        <begin position="141"/>
        <end position="161"/>
    </location>
</feature>
<dbReference type="PANTHER" id="PTHR44757:SF2">
    <property type="entry name" value="BIOFILM ARCHITECTURE MAINTENANCE PROTEIN MBAA"/>
    <property type="match status" value="1"/>
</dbReference>
<dbReference type="InterPro" id="IPR001633">
    <property type="entry name" value="EAL_dom"/>
</dbReference>